<dbReference type="PANTHER" id="PTHR23501">
    <property type="entry name" value="MAJOR FACILITATOR SUPERFAMILY"/>
    <property type="match status" value="1"/>
</dbReference>
<evidence type="ECO:0000313" key="10">
    <source>
        <dbReference type="Proteomes" id="UP001583177"/>
    </source>
</evidence>
<keyword evidence="4 7" id="KW-1133">Transmembrane helix</keyword>
<feature type="transmembrane region" description="Helical" evidence="7">
    <location>
        <begin position="389"/>
        <end position="410"/>
    </location>
</feature>
<evidence type="ECO:0000256" key="3">
    <source>
        <dbReference type="ARBA" id="ARBA00022692"/>
    </source>
</evidence>
<feature type="domain" description="Major facilitator superfamily (MFS) profile" evidence="8">
    <location>
        <begin position="22"/>
        <end position="524"/>
    </location>
</feature>
<dbReference type="PANTHER" id="PTHR23501:SF187">
    <property type="entry name" value="MAJOR FACILITATOR SUPERFAMILY (MFS) PROFILE DOMAIN-CONTAINING PROTEIN"/>
    <property type="match status" value="1"/>
</dbReference>
<feature type="transmembrane region" description="Helical" evidence="7">
    <location>
        <begin position="219"/>
        <end position="238"/>
    </location>
</feature>
<evidence type="ECO:0000256" key="7">
    <source>
        <dbReference type="SAM" id="Phobius"/>
    </source>
</evidence>
<dbReference type="InterPro" id="IPR011701">
    <property type="entry name" value="MFS"/>
</dbReference>
<feature type="transmembrane region" description="Helical" evidence="7">
    <location>
        <begin position="333"/>
        <end position="353"/>
    </location>
</feature>
<feature type="transmembrane region" description="Helical" evidence="7">
    <location>
        <begin position="145"/>
        <end position="163"/>
    </location>
</feature>
<keyword evidence="10" id="KW-1185">Reference proteome</keyword>
<proteinExistence type="predicted"/>
<keyword evidence="3 7" id="KW-0812">Transmembrane</keyword>
<evidence type="ECO:0000256" key="5">
    <source>
        <dbReference type="ARBA" id="ARBA00023136"/>
    </source>
</evidence>
<keyword evidence="5 7" id="KW-0472">Membrane</keyword>
<dbReference type="Gene3D" id="1.20.1250.20">
    <property type="entry name" value="MFS general substrate transporter like domains"/>
    <property type="match status" value="1"/>
</dbReference>
<reference evidence="9 10" key="1">
    <citation type="journal article" date="2024" name="IMA Fungus">
        <title>IMA Genome - F19 : A genome assembly and annotation guide to empower mycologists, including annotated draft genome sequences of Ceratocystis pirilliformis, Diaporthe australafricana, Fusarium ophioides, Paecilomyces lecythidis, and Sporothrix stenoceras.</title>
        <authorList>
            <person name="Aylward J."/>
            <person name="Wilson A.M."/>
            <person name="Visagie C.M."/>
            <person name="Spraker J."/>
            <person name="Barnes I."/>
            <person name="Buitendag C."/>
            <person name="Ceriani C."/>
            <person name="Del Mar Angel L."/>
            <person name="du Plessis D."/>
            <person name="Fuchs T."/>
            <person name="Gasser K."/>
            <person name="Kramer D."/>
            <person name="Li W."/>
            <person name="Munsamy K."/>
            <person name="Piso A."/>
            <person name="Price J.L."/>
            <person name="Sonnekus B."/>
            <person name="Thomas C."/>
            <person name="van der Nest A."/>
            <person name="van Dijk A."/>
            <person name="van Heerden A."/>
            <person name="van Vuuren N."/>
            <person name="Yilmaz N."/>
            <person name="Duong T.A."/>
            <person name="van der Merwe N.A."/>
            <person name="Wingfield M.J."/>
            <person name="Wingfield B.D."/>
        </authorList>
    </citation>
    <scope>NUCLEOTIDE SEQUENCE [LARGE SCALE GENOMIC DNA]</scope>
    <source>
        <strain evidence="9 10">CMW 18300</strain>
    </source>
</reference>
<keyword evidence="2" id="KW-0813">Transport</keyword>
<dbReference type="PRINTS" id="PR01036">
    <property type="entry name" value="TCRTETB"/>
</dbReference>
<dbReference type="Gene3D" id="1.20.1720.10">
    <property type="entry name" value="Multidrug resistance protein D"/>
    <property type="match status" value="1"/>
</dbReference>
<feature type="transmembrane region" description="Helical" evidence="7">
    <location>
        <begin position="20"/>
        <end position="44"/>
    </location>
</feature>
<dbReference type="PROSITE" id="PS50850">
    <property type="entry name" value="MFS"/>
    <property type="match status" value="1"/>
</dbReference>
<dbReference type="InterPro" id="IPR020846">
    <property type="entry name" value="MFS_dom"/>
</dbReference>
<organism evidence="9 10">
    <name type="scientific">Diaporthe australafricana</name>
    <dbReference type="NCBI Taxonomy" id="127596"/>
    <lineage>
        <taxon>Eukaryota</taxon>
        <taxon>Fungi</taxon>
        <taxon>Dikarya</taxon>
        <taxon>Ascomycota</taxon>
        <taxon>Pezizomycotina</taxon>
        <taxon>Sordariomycetes</taxon>
        <taxon>Sordariomycetidae</taxon>
        <taxon>Diaporthales</taxon>
        <taxon>Diaporthaceae</taxon>
        <taxon>Diaporthe</taxon>
    </lineage>
</organism>
<evidence type="ECO:0000313" key="9">
    <source>
        <dbReference type="EMBL" id="KAL1853160.1"/>
    </source>
</evidence>
<gene>
    <name evidence="9" type="ORF">Daus18300_011899</name>
</gene>
<feature type="transmembrane region" description="Helical" evidence="7">
    <location>
        <begin position="422"/>
        <end position="445"/>
    </location>
</feature>
<feature type="transmembrane region" description="Helical" evidence="7">
    <location>
        <begin position="500"/>
        <end position="518"/>
    </location>
</feature>
<dbReference type="EMBL" id="JAWRVE010000152">
    <property type="protein sequence ID" value="KAL1853160.1"/>
    <property type="molecule type" value="Genomic_DNA"/>
</dbReference>
<feature type="transmembrane region" description="Helical" evidence="7">
    <location>
        <begin position="250"/>
        <end position="274"/>
    </location>
</feature>
<name>A0ABR3W4N4_9PEZI</name>
<feature type="transmembrane region" description="Helical" evidence="7">
    <location>
        <begin position="56"/>
        <end position="74"/>
    </location>
</feature>
<evidence type="ECO:0000256" key="6">
    <source>
        <dbReference type="ARBA" id="ARBA00023180"/>
    </source>
</evidence>
<sequence length="574" mass="61019">MPQTSSLTKKDDTINGTRFWAIFTALSFTNLLAGLEGSIAATALPSVVEDLKAGDNYVWIVNGYMLTYTAFLPLIGQASSVLGRRWPTIGSIAIFILGSSISGGAQSTSTIIAGRLIQGIGAAGITALTQVIVSDLVSIRDRGSYIGLVYAVAGVGSALGPPVGGAIVQYGSWRWIFLISVPIGAVSLVLHLIFLHIVPIKKDGENYTMMEKLVGGIDWLGNLILVGSVVSILIALSWADTRYSWSSWQIILPLILGFLGMAAFFVYEGSALCAKMCPRGSPTMPPRMFANRTSFVALVSTFLAAMLTMWRIYFVPVYLQSVLLDSPARSGVLLLPTMLVGMPAAIISGQVLSRFGRYKPIHLFGFTVATLASGLYINFDRDSSLAEVVLYQIVAAIGGGCLITTMLTAVQASHPPADTVAATSTWTFIQAFGGVWGLTIPAVIFNSQFDSRIGTITDEAVREALGGGDAYSHVSASYISSLAPDLRDEVVGAYLGALKIVWAVCLGFNVLGAVLVAFEREITLSETVESDYGIKKDGVQLESLGVSEHSLIASESQVQLRDPAGVSTETVQTL</sequence>
<feature type="transmembrane region" description="Helical" evidence="7">
    <location>
        <begin position="175"/>
        <end position="198"/>
    </location>
</feature>
<dbReference type="InterPro" id="IPR036259">
    <property type="entry name" value="MFS_trans_sf"/>
</dbReference>
<dbReference type="SUPFAM" id="SSF103473">
    <property type="entry name" value="MFS general substrate transporter"/>
    <property type="match status" value="1"/>
</dbReference>
<evidence type="ECO:0000256" key="4">
    <source>
        <dbReference type="ARBA" id="ARBA00022989"/>
    </source>
</evidence>
<feature type="transmembrane region" description="Helical" evidence="7">
    <location>
        <begin position="86"/>
        <end position="105"/>
    </location>
</feature>
<dbReference type="Pfam" id="PF07690">
    <property type="entry name" value="MFS_1"/>
    <property type="match status" value="1"/>
</dbReference>
<protein>
    <recommendedName>
        <fullName evidence="8">Major facilitator superfamily (MFS) profile domain-containing protein</fullName>
    </recommendedName>
</protein>
<feature type="transmembrane region" description="Helical" evidence="7">
    <location>
        <begin position="295"/>
        <end position="313"/>
    </location>
</feature>
<accession>A0ABR3W4N4</accession>
<keyword evidence="6" id="KW-0325">Glycoprotein</keyword>
<dbReference type="Proteomes" id="UP001583177">
    <property type="component" value="Unassembled WGS sequence"/>
</dbReference>
<evidence type="ECO:0000259" key="8">
    <source>
        <dbReference type="PROSITE" id="PS50850"/>
    </source>
</evidence>
<feature type="transmembrane region" description="Helical" evidence="7">
    <location>
        <begin position="111"/>
        <end position="133"/>
    </location>
</feature>
<evidence type="ECO:0000256" key="1">
    <source>
        <dbReference type="ARBA" id="ARBA00004141"/>
    </source>
</evidence>
<feature type="transmembrane region" description="Helical" evidence="7">
    <location>
        <begin position="360"/>
        <end position="377"/>
    </location>
</feature>
<evidence type="ECO:0000256" key="2">
    <source>
        <dbReference type="ARBA" id="ARBA00022448"/>
    </source>
</evidence>
<comment type="subcellular location">
    <subcellularLocation>
        <location evidence="1">Membrane</location>
        <topology evidence="1">Multi-pass membrane protein</topology>
    </subcellularLocation>
</comment>
<comment type="caution">
    <text evidence="9">The sequence shown here is derived from an EMBL/GenBank/DDBJ whole genome shotgun (WGS) entry which is preliminary data.</text>
</comment>